<dbReference type="GO" id="GO:0005524">
    <property type="term" value="F:ATP binding"/>
    <property type="evidence" value="ECO:0007669"/>
    <property type="project" value="UniProtKB-KW"/>
</dbReference>
<dbReference type="GO" id="GO:0003777">
    <property type="term" value="F:microtubule motor activity"/>
    <property type="evidence" value="ECO:0007669"/>
    <property type="project" value="InterPro"/>
</dbReference>
<name>A0A8C8MCP5_ONCTS</name>
<dbReference type="InterPro" id="IPR036961">
    <property type="entry name" value="Kinesin_motor_dom_sf"/>
</dbReference>
<evidence type="ECO:0000256" key="6">
    <source>
        <dbReference type="SAM" id="MobiDB-lite"/>
    </source>
</evidence>
<feature type="compositionally biased region" description="Polar residues" evidence="6">
    <location>
        <begin position="831"/>
        <end position="841"/>
    </location>
</feature>
<keyword evidence="3" id="KW-0067">ATP-binding</keyword>
<dbReference type="PROSITE" id="PS00411">
    <property type="entry name" value="KINESIN_MOTOR_1"/>
    <property type="match status" value="1"/>
</dbReference>
<dbReference type="GO" id="GO:0007019">
    <property type="term" value="P:microtubule depolymerization"/>
    <property type="evidence" value="ECO:0007669"/>
    <property type="project" value="TreeGrafter"/>
</dbReference>
<reference evidence="8" key="1">
    <citation type="submission" date="2025-08" db="UniProtKB">
        <authorList>
            <consortium name="Ensembl"/>
        </authorList>
    </citation>
    <scope>IDENTIFICATION</scope>
</reference>
<keyword evidence="4" id="KW-0963">Cytoplasm</keyword>
<dbReference type="Pfam" id="PF00225">
    <property type="entry name" value="Kinesin"/>
    <property type="match status" value="2"/>
</dbReference>
<evidence type="ECO:0000256" key="2">
    <source>
        <dbReference type="ARBA" id="ARBA00022741"/>
    </source>
</evidence>
<feature type="compositionally biased region" description="Basic and acidic residues" evidence="6">
    <location>
        <begin position="892"/>
        <end position="906"/>
    </location>
</feature>
<dbReference type="PANTHER" id="PTHR47971:SF20">
    <property type="entry name" value="KINESIN-LIKE PROTEIN KIF24"/>
    <property type="match status" value="1"/>
</dbReference>
<evidence type="ECO:0000256" key="4">
    <source>
        <dbReference type="ARBA" id="ARBA00023212"/>
    </source>
</evidence>
<sequence>MTSCLYECLREVGLQRHYPCFTAMGLRRAGHLSLLTMGDYSSVGVHSMGDRARLFHLVQLVKSLEEEEEEDHGGHDDDRVVMTRKTFTSGSKVPACRQLDFDGDGRLSEPKRGWLSDYDSHRGAGVHPFPSPNTGVKPQPRCDLSRGSPIHKTQISGTPMRSCPHKQTVRRTTVHRSNSKVTQRQGVCIYKEGTTIGSGPRPEVRREADGTSRRTDGTSRRTDEPTYMYTSRRTIGCNYGLTLSSPVSTRKEAGEQRISVCVRKRPLTNAENRRGEADVVTAHDGDSVVVHESKEAVDLTQYILQHRFNYDEVFGEESSNVDVYLKTAFPLIQHVLNGLFAREDGHQVVQIAGLREVTVESVNSLLEVILWGTGERTQGVSGVNPVSSRSHALLQIQLRDSGHRATGRMSFVDLAGSERAADSRDPDRLSRMEGAEINQSLLALKECIRSLDQEQSHTPFRQSKLTQVLKDSFVGDSKTCMIANVSPGHLATKHTLNTLRYADRVKELRGGGGRRRPTVTPSPSPEHDQTSSIGTSASRGKSPPKGVKLGGHREAPNVTGTPARRLAPGGALLCSTPKGQGAGEGFGRGREDLCLEHTTPVRGSLGRGLWRRRRREGVGEREVEKKGHRKEREKTDDSNTEQDHGVAWVTRQRMGEGRTTLWEIPREERATTSQMAIGKRAAAASCLRGAERQRTTTSKGEGEGRRWIEQDRIVGEREREKTAEEQRELGEVRERDRRTSTEWERERETETPRELESEKERERHLRRYHQQLQQMQWLQQPLPASPSVCRGVEELLAGYRATAGAGGDHLPLRGEGTAGVTVEAKGRVQSHLSNNTSQSHCHNGDNDDDNEGDNDGSGEHILKCLVPGVGSVLSTISRLDDRGTGGGGVERGSGDEWGSPKEEERRGRWAWPECRVVESEEGGRWTGAVLRLGEEERLTSSLRGAFERRGWAGEHKEGGEEDMLLVAEWSTEEEGEVAVNDFTRSSTDSNSDNDSFYRHCSHHAPAERPLSPPPPPAKLNDLSLESKHINQSSSSMCLHFQNVPICRCQQGIPLSPRKRTALPGAELLRLIDPANPLLSFVQTGRGAAVGTTRLPPESQNNSGVVAQMPPSSPPHCESSGDSSRCTMDPLSLSLLQVDRLAATDSFLCQQVPHSTYSPSLLPREGGKGKGVADSGQSLVPTLVIDGKSGEGHMDQRRSKMDAAPLWRMAMTKPSAPVVSLVSVQDQRGILKTPAQLGREVLGS</sequence>
<feature type="domain" description="Kinesin motor" evidence="7">
    <location>
        <begin position="336"/>
        <end position="508"/>
    </location>
</feature>
<keyword evidence="9" id="KW-1185">Reference proteome</keyword>
<evidence type="ECO:0000256" key="1">
    <source>
        <dbReference type="ARBA" id="ARBA00004245"/>
    </source>
</evidence>
<comment type="caution">
    <text evidence="5">Lacks conserved residue(s) required for the propagation of feature annotation.</text>
</comment>
<dbReference type="RefSeq" id="XP_024295106.1">
    <property type="nucleotide sequence ID" value="XM_024439338.2"/>
</dbReference>
<organism evidence="8 9">
    <name type="scientific">Oncorhynchus tshawytscha</name>
    <name type="common">Chinook salmon</name>
    <name type="synonym">Salmo tshawytscha</name>
    <dbReference type="NCBI Taxonomy" id="74940"/>
    <lineage>
        <taxon>Eukaryota</taxon>
        <taxon>Metazoa</taxon>
        <taxon>Chordata</taxon>
        <taxon>Craniata</taxon>
        <taxon>Vertebrata</taxon>
        <taxon>Euteleostomi</taxon>
        <taxon>Actinopterygii</taxon>
        <taxon>Neopterygii</taxon>
        <taxon>Teleostei</taxon>
        <taxon>Protacanthopterygii</taxon>
        <taxon>Salmoniformes</taxon>
        <taxon>Salmonidae</taxon>
        <taxon>Salmoninae</taxon>
        <taxon>Oncorhynchus</taxon>
    </lineage>
</organism>
<dbReference type="Gene3D" id="3.40.850.10">
    <property type="entry name" value="Kinesin motor domain"/>
    <property type="match status" value="2"/>
</dbReference>
<dbReference type="AlphaFoldDB" id="A0A8C8MCP5"/>
<evidence type="ECO:0000256" key="5">
    <source>
        <dbReference type="PROSITE-ProRule" id="PRU00283"/>
    </source>
</evidence>
<feature type="region of interest" description="Disordered" evidence="6">
    <location>
        <begin position="124"/>
        <end position="224"/>
    </location>
</feature>
<feature type="compositionally biased region" description="Basic residues" evidence="6">
    <location>
        <begin position="163"/>
        <end position="178"/>
    </location>
</feature>
<dbReference type="InterPro" id="IPR027417">
    <property type="entry name" value="P-loop_NTPase"/>
</dbReference>
<dbReference type="Ensembl" id="ENSOTST00005086649.2">
    <property type="protein sequence ID" value="ENSOTSP00005079966.1"/>
    <property type="gene ID" value="ENSOTSG00005037609.2"/>
</dbReference>
<feature type="compositionally biased region" description="Basic and acidic residues" evidence="6">
    <location>
        <begin position="202"/>
        <end position="224"/>
    </location>
</feature>
<dbReference type="GeneID" id="112263260"/>
<dbReference type="GO" id="GO:0007018">
    <property type="term" value="P:microtubule-based movement"/>
    <property type="evidence" value="ECO:0007669"/>
    <property type="project" value="InterPro"/>
</dbReference>
<accession>A0A8C8MCP5</accession>
<feature type="region of interest" description="Disordered" evidence="6">
    <location>
        <begin position="983"/>
        <end position="1021"/>
    </location>
</feature>
<feature type="region of interest" description="Disordered" evidence="6">
    <location>
        <begin position="505"/>
        <end position="564"/>
    </location>
</feature>
<feature type="region of interest" description="Disordered" evidence="6">
    <location>
        <begin position="831"/>
        <end position="859"/>
    </location>
</feature>
<feature type="compositionally biased region" description="Acidic residues" evidence="6">
    <location>
        <begin position="846"/>
        <end position="856"/>
    </location>
</feature>
<feature type="region of interest" description="Disordered" evidence="6">
    <location>
        <begin position="615"/>
        <end position="644"/>
    </location>
</feature>
<dbReference type="InterPro" id="IPR019821">
    <property type="entry name" value="Kinesin_motor_CS"/>
</dbReference>
<dbReference type="GO" id="GO:0005874">
    <property type="term" value="C:microtubule"/>
    <property type="evidence" value="ECO:0007669"/>
    <property type="project" value="TreeGrafter"/>
</dbReference>
<comment type="similarity">
    <text evidence="5">Belongs to the TRAFAC class myosin-kinesin ATPase superfamily. Kinesin family.</text>
</comment>
<proteinExistence type="inferred from homology"/>
<feature type="domain" description="Kinesin motor" evidence="7">
    <location>
        <begin position="257"/>
        <end position="335"/>
    </location>
</feature>
<evidence type="ECO:0000256" key="3">
    <source>
        <dbReference type="ARBA" id="ARBA00022840"/>
    </source>
</evidence>
<dbReference type="SUPFAM" id="SSF47769">
    <property type="entry name" value="SAM/Pointed domain"/>
    <property type="match status" value="1"/>
</dbReference>
<evidence type="ECO:0000313" key="8">
    <source>
        <dbReference type="Ensembl" id="ENSOTSP00005079966.1"/>
    </source>
</evidence>
<dbReference type="GeneTree" id="ENSGT00940000154046"/>
<dbReference type="GO" id="GO:0008017">
    <property type="term" value="F:microtubule binding"/>
    <property type="evidence" value="ECO:0007669"/>
    <property type="project" value="InterPro"/>
</dbReference>
<feature type="compositionally biased region" description="Polar residues" evidence="6">
    <location>
        <begin position="530"/>
        <end position="539"/>
    </location>
</feature>
<comment type="subcellular location">
    <subcellularLocation>
        <location evidence="1">Cytoplasm</location>
        <location evidence="1">Cytoskeleton</location>
    </subcellularLocation>
</comment>
<evidence type="ECO:0000313" key="9">
    <source>
        <dbReference type="Proteomes" id="UP000694402"/>
    </source>
</evidence>
<protein>
    <recommendedName>
        <fullName evidence="7">Kinesin motor domain-containing protein</fullName>
    </recommendedName>
</protein>
<feature type="compositionally biased region" description="Basic and acidic residues" evidence="6">
    <location>
        <begin position="616"/>
        <end position="644"/>
    </location>
</feature>
<dbReference type="SMART" id="SM00129">
    <property type="entry name" value="KISc"/>
    <property type="match status" value="1"/>
</dbReference>
<feature type="region of interest" description="Disordered" evidence="6">
    <location>
        <begin position="1091"/>
        <end position="1123"/>
    </location>
</feature>
<keyword evidence="2" id="KW-0547">Nucleotide-binding</keyword>
<gene>
    <name evidence="8" type="primary">LOC112263260</name>
</gene>
<dbReference type="Proteomes" id="UP000694402">
    <property type="component" value="Unassembled WGS sequence"/>
</dbReference>
<dbReference type="PRINTS" id="PR00380">
    <property type="entry name" value="KINESINHEAVY"/>
</dbReference>
<dbReference type="InterPro" id="IPR027640">
    <property type="entry name" value="Kinesin-like_fam"/>
</dbReference>
<dbReference type="InterPro" id="IPR001752">
    <property type="entry name" value="Kinesin_motor_dom"/>
</dbReference>
<dbReference type="PROSITE" id="PS50067">
    <property type="entry name" value="KINESIN_MOTOR_2"/>
    <property type="match status" value="2"/>
</dbReference>
<feature type="region of interest" description="Disordered" evidence="6">
    <location>
        <begin position="716"/>
        <end position="761"/>
    </location>
</feature>
<feature type="region of interest" description="Disordered" evidence="6">
    <location>
        <begin position="877"/>
        <end position="906"/>
    </location>
</feature>
<dbReference type="InterPro" id="IPR013761">
    <property type="entry name" value="SAM/pointed_sf"/>
</dbReference>
<dbReference type="SUPFAM" id="SSF52540">
    <property type="entry name" value="P-loop containing nucleoside triphosphate hydrolases"/>
    <property type="match status" value="1"/>
</dbReference>
<dbReference type="PANTHER" id="PTHR47971">
    <property type="entry name" value="KINESIN-RELATED PROTEIN 6"/>
    <property type="match status" value="1"/>
</dbReference>
<dbReference type="FunFam" id="3.40.850.10:FF:000071">
    <property type="entry name" value="Kinesin-like KIF24"/>
    <property type="match status" value="1"/>
</dbReference>
<evidence type="ECO:0000259" key="7">
    <source>
        <dbReference type="PROSITE" id="PS50067"/>
    </source>
</evidence>
<feature type="compositionally biased region" description="Low complexity" evidence="6">
    <location>
        <begin position="983"/>
        <end position="994"/>
    </location>
</feature>
<reference evidence="8" key="2">
    <citation type="submission" date="2025-09" db="UniProtKB">
        <authorList>
            <consortium name="Ensembl"/>
        </authorList>
    </citation>
    <scope>IDENTIFICATION</scope>
</reference>
<keyword evidence="4" id="KW-0206">Cytoskeleton</keyword>